<evidence type="ECO:0000313" key="3">
    <source>
        <dbReference type="Proteomes" id="UP001499843"/>
    </source>
</evidence>
<protein>
    <recommendedName>
        <fullName evidence="4">Secreted protein</fullName>
    </recommendedName>
</protein>
<evidence type="ECO:0000256" key="1">
    <source>
        <dbReference type="SAM" id="Phobius"/>
    </source>
</evidence>
<reference evidence="3" key="1">
    <citation type="journal article" date="2019" name="Int. J. Syst. Evol. Microbiol.">
        <title>The Global Catalogue of Microorganisms (GCM) 10K type strain sequencing project: providing services to taxonomists for standard genome sequencing and annotation.</title>
        <authorList>
            <consortium name="The Broad Institute Genomics Platform"/>
            <consortium name="The Broad Institute Genome Sequencing Center for Infectious Disease"/>
            <person name="Wu L."/>
            <person name="Ma J."/>
        </authorList>
    </citation>
    <scope>NUCLEOTIDE SEQUENCE [LARGE SCALE GENOMIC DNA]</scope>
    <source>
        <strain evidence="3">JCM 16114</strain>
    </source>
</reference>
<dbReference type="EMBL" id="BAAAQX010000021">
    <property type="protein sequence ID" value="GAA2211453.1"/>
    <property type="molecule type" value="Genomic_DNA"/>
</dbReference>
<feature type="transmembrane region" description="Helical" evidence="1">
    <location>
        <begin position="12"/>
        <end position="33"/>
    </location>
</feature>
<gene>
    <name evidence="2" type="ORF">GCM10009850_069130</name>
</gene>
<proteinExistence type="predicted"/>
<evidence type="ECO:0000313" key="2">
    <source>
        <dbReference type="EMBL" id="GAA2211453.1"/>
    </source>
</evidence>
<keyword evidence="3" id="KW-1185">Reference proteome</keyword>
<keyword evidence="1" id="KW-1133">Transmembrane helix</keyword>
<keyword evidence="1" id="KW-0812">Transmembrane</keyword>
<keyword evidence="1" id="KW-0472">Membrane</keyword>
<dbReference type="Proteomes" id="UP001499843">
    <property type="component" value="Unassembled WGS sequence"/>
</dbReference>
<organism evidence="2 3">
    <name type="scientific">Nonomuraea monospora</name>
    <dbReference type="NCBI Taxonomy" id="568818"/>
    <lineage>
        <taxon>Bacteria</taxon>
        <taxon>Bacillati</taxon>
        <taxon>Actinomycetota</taxon>
        <taxon>Actinomycetes</taxon>
        <taxon>Streptosporangiales</taxon>
        <taxon>Streptosporangiaceae</taxon>
        <taxon>Nonomuraea</taxon>
    </lineage>
</organism>
<evidence type="ECO:0008006" key="4">
    <source>
        <dbReference type="Google" id="ProtNLM"/>
    </source>
</evidence>
<name>A0ABP5PIB0_9ACTN</name>
<comment type="caution">
    <text evidence="2">The sequence shown here is derived from an EMBL/GenBank/DDBJ whole genome shotgun (WGS) entry which is preliminary data.</text>
</comment>
<accession>A0ABP5PIB0</accession>
<sequence length="76" mass="8540">MIMKTVSAVLWWRPLSVSTLMAVVVVAISHLVFPCAMDTWGHRDSGADRGQEDLDLHWESACKRLNDQEPPLGAHR</sequence>